<gene>
    <name evidence="1" type="ORF">ARMOST_16669</name>
</gene>
<sequence>MDNSEISKQFLPRNVSAARERTKQKIRYRLVGLDFPLSELCTVSRALYPPHQHLSTKYVLGQYRVPTPDIILQSRFISPLAPPVSNIQLHDFVFCIVCPAYFEKDGIYQISLFKPEDSIALVRYMYTREIVPIVVSLLGLGVERLVEEEDLKPNSDRIVFFLIQTKTERELDEVGVGIIAFCETASSLGMYGEDIWGAINLAWSLLSRAHPDGRCRRMEDWFKLYYPYMCK</sequence>
<dbReference type="EMBL" id="FUEG01000019">
    <property type="protein sequence ID" value="SJL13230.1"/>
    <property type="molecule type" value="Genomic_DNA"/>
</dbReference>
<dbReference type="OrthoDB" id="10338440at2759"/>
<organism evidence="1 2">
    <name type="scientific">Armillaria ostoyae</name>
    <name type="common">Armillaria root rot fungus</name>
    <dbReference type="NCBI Taxonomy" id="47428"/>
    <lineage>
        <taxon>Eukaryota</taxon>
        <taxon>Fungi</taxon>
        <taxon>Dikarya</taxon>
        <taxon>Basidiomycota</taxon>
        <taxon>Agaricomycotina</taxon>
        <taxon>Agaricomycetes</taxon>
        <taxon>Agaricomycetidae</taxon>
        <taxon>Agaricales</taxon>
        <taxon>Marasmiineae</taxon>
        <taxon>Physalacriaceae</taxon>
        <taxon>Armillaria</taxon>
    </lineage>
</organism>
<dbReference type="AlphaFoldDB" id="A0A284RWW0"/>
<evidence type="ECO:0000313" key="1">
    <source>
        <dbReference type="EMBL" id="SJL13230.1"/>
    </source>
</evidence>
<keyword evidence="2" id="KW-1185">Reference proteome</keyword>
<evidence type="ECO:0000313" key="2">
    <source>
        <dbReference type="Proteomes" id="UP000219338"/>
    </source>
</evidence>
<name>A0A284RWW0_ARMOS</name>
<dbReference type="Proteomes" id="UP000219338">
    <property type="component" value="Unassembled WGS sequence"/>
</dbReference>
<proteinExistence type="predicted"/>
<dbReference type="OMA" id="ALYPPHQ"/>
<protein>
    <submittedName>
        <fullName evidence="1">Uncharacterized protein</fullName>
    </submittedName>
</protein>
<reference evidence="2" key="1">
    <citation type="journal article" date="2017" name="Nat. Ecol. Evol.">
        <title>Genome expansion and lineage-specific genetic innovations in the forest pathogenic fungi Armillaria.</title>
        <authorList>
            <person name="Sipos G."/>
            <person name="Prasanna A.N."/>
            <person name="Walter M.C."/>
            <person name="O'Connor E."/>
            <person name="Balint B."/>
            <person name="Krizsan K."/>
            <person name="Kiss B."/>
            <person name="Hess J."/>
            <person name="Varga T."/>
            <person name="Slot J."/>
            <person name="Riley R."/>
            <person name="Boka B."/>
            <person name="Rigling D."/>
            <person name="Barry K."/>
            <person name="Lee J."/>
            <person name="Mihaltcheva S."/>
            <person name="LaButti K."/>
            <person name="Lipzen A."/>
            <person name="Waldron R."/>
            <person name="Moloney N.M."/>
            <person name="Sperisen C."/>
            <person name="Kredics L."/>
            <person name="Vagvoelgyi C."/>
            <person name="Patrignani A."/>
            <person name="Fitzpatrick D."/>
            <person name="Nagy I."/>
            <person name="Doyle S."/>
            <person name="Anderson J.B."/>
            <person name="Grigoriev I.V."/>
            <person name="Gueldener U."/>
            <person name="Muensterkoetter M."/>
            <person name="Nagy L.G."/>
        </authorList>
    </citation>
    <scope>NUCLEOTIDE SEQUENCE [LARGE SCALE GENOMIC DNA]</scope>
    <source>
        <strain evidence="2">C18/9</strain>
    </source>
</reference>
<accession>A0A284RWW0</accession>